<reference evidence="1 2" key="1">
    <citation type="submission" date="2020-09" db="EMBL/GenBank/DDBJ databases">
        <title>Dyella sp. 7MK23 isolated from forest soil.</title>
        <authorList>
            <person name="Fu J."/>
        </authorList>
    </citation>
    <scope>NUCLEOTIDE SEQUENCE [LARGE SCALE GENOMIC DNA]</scope>
    <source>
        <strain evidence="1 2">7MK23</strain>
    </source>
</reference>
<comment type="caution">
    <text evidence="1">The sequence shown here is derived from an EMBL/GenBank/DDBJ whole genome shotgun (WGS) entry which is preliminary data.</text>
</comment>
<protein>
    <submittedName>
        <fullName evidence="1">Uncharacterized protein</fullName>
    </submittedName>
</protein>
<gene>
    <name evidence="1" type="ORF">IGX34_05645</name>
</gene>
<dbReference type="EMBL" id="JACZZA010000002">
    <property type="protein sequence ID" value="MBE1159860.1"/>
    <property type="molecule type" value="Genomic_DNA"/>
</dbReference>
<dbReference type="RefSeq" id="WP_192554713.1">
    <property type="nucleotide sequence ID" value="NZ_JACZZA010000002.1"/>
</dbReference>
<organism evidence="1 2">
    <name type="scientific">Dyella acidiphila</name>
    <dbReference type="NCBI Taxonomy" id="2775866"/>
    <lineage>
        <taxon>Bacteria</taxon>
        <taxon>Pseudomonadati</taxon>
        <taxon>Pseudomonadota</taxon>
        <taxon>Gammaproteobacteria</taxon>
        <taxon>Lysobacterales</taxon>
        <taxon>Rhodanobacteraceae</taxon>
        <taxon>Dyella</taxon>
    </lineage>
</organism>
<sequence length="50" mass="5173">MKFETLMLHSLFAATLLLCVLTFGSMLTSKVAAPAVAGHVHAAATVRSAS</sequence>
<proteinExistence type="predicted"/>
<keyword evidence="2" id="KW-1185">Reference proteome</keyword>
<accession>A0ABR9G760</accession>
<evidence type="ECO:0000313" key="1">
    <source>
        <dbReference type="EMBL" id="MBE1159860.1"/>
    </source>
</evidence>
<evidence type="ECO:0000313" key="2">
    <source>
        <dbReference type="Proteomes" id="UP000651010"/>
    </source>
</evidence>
<name>A0ABR9G760_9GAMM</name>
<dbReference type="Proteomes" id="UP000651010">
    <property type="component" value="Unassembled WGS sequence"/>
</dbReference>